<dbReference type="InterPro" id="IPR006170">
    <property type="entry name" value="PBP/GOBP"/>
</dbReference>
<dbReference type="Gene3D" id="1.10.238.20">
    <property type="entry name" value="Pheromone/general odorant binding protein domain"/>
    <property type="match status" value="1"/>
</dbReference>
<protein>
    <submittedName>
        <fullName evidence="1">Putative odorant binding protein 4</fullName>
    </submittedName>
</protein>
<dbReference type="SUPFAM" id="SSF47565">
    <property type="entry name" value="Insect pheromone/odorant-binding proteins"/>
    <property type="match status" value="1"/>
</dbReference>
<dbReference type="GO" id="GO:0005549">
    <property type="term" value="F:odorant binding"/>
    <property type="evidence" value="ECO:0007669"/>
    <property type="project" value="InterPro"/>
</dbReference>
<dbReference type="CDD" id="cd23992">
    <property type="entry name" value="PBP_GOBP"/>
    <property type="match status" value="1"/>
</dbReference>
<dbReference type="AlphaFoldDB" id="A0A5Q2UTM3"/>
<dbReference type="Pfam" id="PF01395">
    <property type="entry name" value="PBP_GOBP"/>
    <property type="match status" value="1"/>
</dbReference>
<proteinExistence type="evidence at transcript level"/>
<organism evidence="1">
    <name type="scientific">Conopomorpha sinensis</name>
    <name type="common">litch fruit borer</name>
    <dbReference type="NCBI Taxonomy" id="940481"/>
    <lineage>
        <taxon>Eukaryota</taxon>
        <taxon>Metazoa</taxon>
        <taxon>Ecdysozoa</taxon>
        <taxon>Arthropoda</taxon>
        <taxon>Hexapoda</taxon>
        <taxon>Insecta</taxon>
        <taxon>Pterygota</taxon>
        <taxon>Neoptera</taxon>
        <taxon>Endopterygota</taxon>
        <taxon>Lepidoptera</taxon>
        <taxon>Glossata</taxon>
        <taxon>Ditrysia</taxon>
        <taxon>Tineoidea</taxon>
        <taxon>Gracillariidae</taxon>
        <taxon>Conopomorpha</taxon>
    </lineage>
</organism>
<evidence type="ECO:0000313" key="1">
    <source>
        <dbReference type="EMBL" id="QGH51240.1"/>
    </source>
</evidence>
<sequence length="180" mass="20157">MNVVKNTSNASKMSPASVVFLTTFITYAASMVNTAMSGDEQQVMVKRDAAVMMPMMEQIDMDMVMRDCNETFRIEMYYLSSLNDSGTFPDETDRTPMCFLRCLLEQTEVMSPEGTFDGMRAALVFAKDRQGRDAADLVETATSCTDRQESCTCRKAYAFMKCLVETDLEKHEATIKEAGS</sequence>
<reference evidence="1" key="1">
    <citation type="submission" date="2019-04" db="EMBL/GenBank/DDBJ databases">
        <title>Chemosensory genes of Conopomorpha sinensis.</title>
        <authorList>
            <person name="Li P."/>
            <person name="Liu Y."/>
            <person name="Wang S."/>
            <person name="Sun H."/>
        </authorList>
    </citation>
    <scope>NUCLEOTIDE SEQUENCE</scope>
</reference>
<dbReference type="InterPro" id="IPR036728">
    <property type="entry name" value="PBP_GOBP_sf"/>
</dbReference>
<dbReference type="EMBL" id="MK821126">
    <property type="protein sequence ID" value="QGH51240.1"/>
    <property type="molecule type" value="mRNA"/>
</dbReference>
<name>A0A5Q2UTM3_9NEOP</name>
<accession>A0A5Q2UTM3</accession>